<reference evidence="3 4" key="1">
    <citation type="submission" date="2016-07" db="EMBL/GenBank/DDBJ databases">
        <title>Draft Genome Sequence of Bifidobacterium adolescentis strain Km 4.</title>
        <authorList>
            <person name="Danilenko V.N."/>
        </authorList>
    </citation>
    <scope>NUCLEOTIDE SEQUENCE [LARGE SCALE GENOMIC DNA]</scope>
    <source>
        <strain evidence="3 4">Km 4</strain>
    </source>
</reference>
<dbReference type="InterPro" id="IPR050879">
    <property type="entry name" value="Acyltransferase_3"/>
</dbReference>
<evidence type="ECO:0000259" key="2">
    <source>
        <dbReference type="Pfam" id="PF01757"/>
    </source>
</evidence>
<name>A0A1E7XY72_BIFAD</name>
<evidence type="ECO:0000313" key="4">
    <source>
        <dbReference type="Proteomes" id="UP000175684"/>
    </source>
</evidence>
<feature type="domain" description="Acyltransferase 3" evidence="2">
    <location>
        <begin position="22"/>
        <end position="108"/>
    </location>
</feature>
<dbReference type="Pfam" id="PF01757">
    <property type="entry name" value="Acyl_transf_3"/>
    <property type="match status" value="1"/>
</dbReference>
<gene>
    <name evidence="3" type="ORF">BBK15_09140</name>
</gene>
<accession>A0A1E7XY72</accession>
<feature type="transmembrane region" description="Helical" evidence="1">
    <location>
        <begin position="54"/>
        <end position="75"/>
    </location>
</feature>
<feature type="transmembrane region" description="Helical" evidence="1">
    <location>
        <begin position="87"/>
        <end position="109"/>
    </location>
</feature>
<keyword evidence="1" id="KW-0812">Transmembrane</keyword>
<organism evidence="3 4">
    <name type="scientific">Bifidobacterium adolescentis</name>
    <dbReference type="NCBI Taxonomy" id="1680"/>
    <lineage>
        <taxon>Bacteria</taxon>
        <taxon>Bacillati</taxon>
        <taxon>Actinomycetota</taxon>
        <taxon>Actinomycetes</taxon>
        <taxon>Bifidobacteriales</taxon>
        <taxon>Bifidobacteriaceae</taxon>
        <taxon>Bifidobacterium</taxon>
    </lineage>
</organism>
<comment type="caution">
    <text evidence="3">The sequence shown here is derived from an EMBL/GenBank/DDBJ whole genome shotgun (WGS) entry which is preliminary data.</text>
</comment>
<dbReference type="PANTHER" id="PTHR23028">
    <property type="entry name" value="ACETYLTRANSFERASE"/>
    <property type="match status" value="1"/>
</dbReference>
<dbReference type="Proteomes" id="UP000175684">
    <property type="component" value="Unassembled WGS sequence"/>
</dbReference>
<proteinExistence type="predicted"/>
<keyword evidence="1" id="KW-0472">Membrane</keyword>
<dbReference type="GO" id="GO:0016747">
    <property type="term" value="F:acyltransferase activity, transferring groups other than amino-acyl groups"/>
    <property type="evidence" value="ECO:0007669"/>
    <property type="project" value="InterPro"/>
</dbReference>
<sequence length="110" mass="12046">MPWGMHDRVAPVEEKNDDGRIRSLDGLRGVAALAVVAYHYTGGYLHRLLPGGRFVALFFILSGLVLSIAPLRVGAGAYDWPRYQLRRVVRLAIPTCTAVGLCCAVFSIFS</sequence>
<protein>
    <recommendedName>
        <fullName evidence="2">Acyltransferase 3 domain-containing protein</fullName>
    </recommendedName>
</protein>
<evidence type="ECO:0000313" key="3">
    <source>
        <dbReference type="EMBL" id="OFA33797.1"/>
    </source>
</evidence>
<evidence type="ECO:0000256" key="1">
    <source>
        <dbReference type="SAM" id="Phobius"/>
    </source>
</evidence>
<dbReference type="InterPro" id="IPR002656">
    <property type="entry name" value="Acyl_transf_3_dom"/>
</dbReference>
<dbReference type="AlphaFoldDB" id="A0A1E7XY72"/>
<dbReference type="EMBL" id="MAXD01000011">
    <property type="protein sequence ID" value="OFA33797.1"/>
    <property type="molecule type" value="Genomic_DNA"/>
</dbReference>
<keyword evidence="1" id="KW-1133">Transmembrane helix</keyword>